<comment type="caution">
    <text evidence="5">The sequence shown here is derived from an EMBL/GenBank/DDBJ whole genome shotgun (WGS) entry which is preliminary data.</text>
</comment>
<evidence type="ECO:0000259" key="3">
    <source>
        <dbReference type="Pfam" id="PF12777"/>
    </source>
</evidence>
<dbReference type="Proteomes" id="UP001177023">
    <property type="component" value="Unassembled WGS sequence"/>
</dbReference>
<feature type="non-terminal residue" evidence="5">
    <location>
        <position position="384"/>
    </location>
</feature>
<dbReference type="GO" id="GO:0030286">
    <property type="term" value="C:dynein complex"/>
    <property type="evidence" value="ECO:0007669"/>
    <property type="project" value="InterPro"/>
</dbReference>
<dbReference type="GO" id="GO:0045505">
    <property type="term" value="F:dynein intermediate chain binding"/>
    <property type="evidence" value="ECO:0007669"/>
    <property type="project" value="InterPro"/>
</dbReference>
<dbReference type="GO" id="GO:0051959">
    <property type="term" value="F:dynein light intermediate chain binding"/>
    <property type="evidence" value="ECO:0007669"/>
    <property type="project" value="InterPro"/>
</dbReference>
<accession>A0AA36DIR3</accession>
<gene>
    <name evidence="5" type="ORF">MSPICULIGERA_LOCUS25093</name>
</gene>
<dbReference type="Pfam" id="PF12780">
    <property type="entry name" value="AAA_8"/>
    <property type="match status" value="1"/>
</dbReference>
<keyword evidence="2" id="KW-0175">Coiled coil</keyword>
<dbReference type="InterPro" id="IPR024317">
    <property type="entry name" value="Dynein_heavy_chain_D4_dom"/>
</dbReference>
<dbReference type="InterPro" id="IPR027417">
    <property type="entry name" value="P-loop_NTPase"/>
</dbReference>
<keyword evidence="6" id="KW-1185">Reference proteome</keyword>
<evidence type="ECO:0000313" key="6">
    <source>
        <dbReference type="Proteomes" id="UP001177023"/>
    </source>
</evidence>
<dbReference type="EMBL" id="CATQJA010002709">
    <property type="protein sequence ID" value="CAJ0587116.1"/>
    <property type="molecule type" value="Genomic_DNA"/>
</dbReference>
<dbReference type="GO" id="GO:0007018">
    <property type="term" value="P:microtubule-based movement"/>
    <property type="evidence" value="ECO:0007669"/>
    <property type="project" value="InterPro"/>
</dbReference>
<dbReference type="PANTHER" id="PTHR45703">
    <property type="entry name" value="DYNEIN HEAVY CHAIN"/>
    <property type="match status" value="1"/>
</dbReference>
<name>A0AA36DIR3_9BILA</name>
<evidence type="ECO:0000256" key="2">
    <source>
        <dbReference type="SAM" id="Coils"/>
    </source>
</evidence>
<proteinExistence type="inferred from homology"/>
<evidence type="ECO:0000256" key="1">
    <source>
        <dbReference type="ARBA" id="ARBA00008887"/>
    </source>
</evidence>
<dbReference type="InterPro" id="IPR026983">
    <property type="entry name" value="DHC"/>
</dbReference>
<dbReference type="InterPro" id="IPR024743">
    <property type="entry name" value="Dynein_HC_stalk"/>
</dbReference>
<evidence type="ECO:0000313" key="5">
    <source>
        <dbReference type="EMBL" id="CAJ0587116.1"/>
    </source>
</evidence>
<dbReference type="PANTHER" id="PTHR45703:SF36">
    <property type="entry name" value="DYNEIN HEAVY CHAIN, CYTOPLASMIC"/>
    <property type="match status" value="1"/>
</dbReference>
<dbReference type="Gene3D" id="3.40.50.300">
    <property type="entry name" value="P-loop containing nucleotide triphosphate hydrolases"/>
    <property type="match status" value="1"/>
</dbReference>
<dbReference type="Gene3D" id="1.20.920.60">
    <property type="match status" value="1"/>
</dbReference>
<feature type="domain" description="Dynein heavy chain AAA module D4" evidence="4">
    <location>
        <begin position="2"/>
        <end position="191"/>
    </location>
</feature>
<feature type="coiled-coil region" evidence="2">
    <location>
        <begin position="196"/>
        <end position="251"/>
    </location>
</feature>
<organism evidence="5 6">
    <name type="scientific">Mesorhabditis spiculigera</name>
    <dbReference type="NCBI Taxonomy" id="96644"/>
    <lineage>
        <taxon>Eukaryota</taxon>
        <taxon>Metazoa</taxon>
        <taxon>Ecdysozoa</taxon>
        <taxon>Nematoda</taxon>
        <taxon>Chromadorea</taxon>
        <taxon>Rhabditida</taxon>
        <taxon>Rhabditina</taxon>
        <taxon>Rhabditomorpha</taxon>
        <taxon>Rhabditoidea</taxon>
        <taxon>Rhabditidae</taxon>
        <taxon>Mesorhabditinae</taxon>
        <taxon>Mesorhabditis</taxon>
    </lineage>
</organism>
<sequence length="384" mass="43737">MDESNMLDTGFLERLNTLLANGEVPGLFERDEHTTLMSQIKESTAKQGLMLDTPDELYKWFTTQVMRNLHVVFTMNPSENGLRDRASTSPALFNRCVLNWPGDWDDSRLVGSELAAGYDTMVTKWEAPFSFEPVSELVPKPPKYEDAVMNTMVLAHNAVKKFNLSESKRGHRTMAITPRHSLDCIRHYTRLYRDKYRELQEEKQHLNIGLDKIKETEKQVLELQKSLSQKSNELEEKKAEANKKLKQMLLDQQKVYSFLVAPEGFGGAEPEQAKQAEVQKDLSQVEPAVEEAKAAVSGIGKQQLIEVRSMASPPVLVKLTLEAIMVMLGGNVGTDWKGIRGVMVKEDFMNRIVHYKTDQVTPELIKAMQKYISNPDWEFEKASR</sequence>
<dbReference type="Pfam" id="PF12777">
    <property type="entry name" value="MT"/>
    <property type="match status" value="1"/>
</dbReference>
<reference evidence="5" key="1">
    <citation type="submission" date="2023-06" db="EMBL/GenBank/DDBJ databases">
        <authorList>
            <person name="Delattre M."/>
        </authorList>
    </citation>
    <scope>NUCLEOTIDE SEQUENCE</scope>
    <source>
        <strain evidence="5">AF72</strain>
    </source>
</reference>
<protein>
    <submittedName>
        <fullName evidence="5">Uncharacterized protein</fullName>
    </submittedName>
</protein>
<evidence type="ECO:0000259" key="4">
    <source>
        <dbReference type="Pfam" id="PF12780"/>
    </source>
</evidence>
<dbReference type="Gene3D" id="1.20.920.20">
    <property type="match status" value="1"/>
</dbReference>
<dbReference type="SUPFAM" id="SSF52540">
    <property type="entry name" value="P-loop containing nucleoside triphosphate hydrolases"/>
    <property type="match status" value="1"/>
</dbReference>
<comment type="similarity">
    <text evidence="1">Belongs to the dynein heavy chain family.</text>
</comment>
<feature type="domain" description="Dynein heavy chain coiled coil stalk" evidence="3">
    <location>
        <begin position="206"/>
        <end position="380"/>
    </location>
</feature>
<dbReference type="AlphaFoldDB" id="A0AA36DIR3"/>